<dbReference type="InterPro" id="IPR029068">
    <property type="entry name" value="Glyas_Bleomycin-R_OHBP_Dase"/>
</dbReference>
<dbReference type="PANTHER" id="PTHR36503:SF2">
    <property type="entry name" value="BLR2408 PROTEIN"/>
    <property type="match status" value="1"/>
</dbReference>
<evidence type="ECO:0000259" key="1">
    <source>
        <dbReference type="PROSITE" id="PS51819"/>
    </source>
</evidence>
<dbReference type="Pfam" id="PF22677">
    <property type="entry name" value="Ble-like_N"/>
    <property type="match status" value="1"/>
</dbReference>
<feature type="domain" description="VOC" evidence="1">
    <location>
        <begin position="3"/>
        <end position="128"/>
    </location>
</feature>
<dbReference type="Gene3D" id="3.10.180.10">
    <property type="entry name" value="2,3-Dihydroxybiphenyl 1,2-Dioxygenase, domain 1"/>
    <property type="match status" value="1"/>
</dbReference>
<gene>
    <name evidence="2" type="ORF">HDIA_3194</name>
</gene>
<dbReference type="GO" id="GO:0016829">
    <property type="term" value="F:lyase activity"/>
    <property type="evidence" value="ECO:0007669"/>
    <property type="project" value="UniProtKB-KW"/>
</dbReference>
<evidence type="ECO:0000313" key="3">
    <source>
        <dbReference type="Proteomes" id="UP000223606"/>
    </source>
</evidence>
<organism evidence="2 3">
    <name type="scientific">Hartmannibacter diazotrophicus</name>
    <dbReference type="NCBI Taxonomy" id="1482074"/>
    <lineage>
        <taxon>Bacteria</taxon>
        <taxon>Pseudomonadati</taxon>
        <taxon>Pseudomonadota</taxon>
        <taxon>Alphaproteobacteria</taxon>
        <taxon>Hyphomicrobiales</taxon>
        <taxon>Pleomorphomonadaceae</taxon>
        <taxon>Hartmannibacter</taxon>
    </lineage>
</organism>
<reference evidence="3" key="1">
    <citation type="submission" date="2017-09" db="EMBL/GenBank/DDBJ databases">
        <title>Genome sequence of Nannocystis excedens DSM 71.</title>
        <authorList>
            <person name="Blom J."/>
        </authorList>
    </citation>
    <scope>NUCLEOTIDE SEQUENCE [LARGE SCALE GENOMIC DNA]</scope>
    <source>
        <strain evidence="3">type strain: E19</strain>
    </source>
</reference>
<dbReference type="InterPro" id="IPR053863">
    <property type="entry name" value="Glyoxy/Ble-like_N"/>
</dbReference>
<dbReference type="KEGG" id="hdi:HDIA_3194"/>
<accession>A0A2C9DAV6</accession>
<proteinExistence type="predicted"/>
<evidence type="ECO:0000313" key="2">
    <source>
        <dbReference type="EMBL" id="SON56735.1"/>
    </source>
</evidence>
<sequence length="135" mass="14971">MTRMIFVNLPVKDLARATAFYEAIGFQKNEQFSDETSSSMVWSDTIFFQIMTHEKFASFISLPIADAHEVCPALFALSLDSRDAVDAIMTAAEASGGQTGDRDTMDFGWMYNRAFADPDGNIFEAVWMDMSGVPA</sequence>
<dbReference type="Proteomes" id="UP000223606">
    <property type="component" value="Chromosome 1"/>
</dbReference>
<keyword evidence="2" id="KW-0456">Lyase</keyword>
<name>A0A2C9DAV6_9HYPH</name>
<dbReference type="OrthoDB" id="9798430at2"/>
<dbReference type="SUPFAM" id="SSF54593">
    <property type="entry name" value="Glyoxalase/Bleomycin resistance protein/Dihydroxybiphenyl dioxygenase"/>
    <property type="match status" value="1"/>
</dbReference>
<keyword evidence="3" id="KW-1185">Reference proteome</keyword>
<dbReference type="PROSITE" id="PS51819">
    <property type="entry name" value="VOC"/>
    <property type="match status" value="1"/>
</dbReference>
<dbReference type="AlphaFoldDB" id="A0A2C9DAV6"/>
<dbReference type="EMBL" id="LT960614">
    <property type="protein sequence ID" value="SON56735.1"/>
    <property type="molecule type" value="Genomic_DNA"/>
</dbReference>
<dbReference type="InterPro" id="IPR037523">
    <property type="entry name" value="VOC_core"/>
</dbReference>
<dbReference type="RefSeq" id="WP_099557079.1">
    <property type="nucleotide sequence ID" value="NZ_LT960614.1"/>
</dbReference>
<protein>
    <submittedName>
        <fullName evidence="2">Putative lactoylglutathione lyase</fullName>
    </submittedName>
</protein>
<dbReference type="PANTHER" id="PTHR36503">
    <property type="entry name" value="BLR2520 PROTEIN"/>
    <property type="match status" value="1"/>
</dbReference>